<dbReference type="EMBL" id="KZ679260">
    <property type="protein sequence ID" value="PTB41930.1"/>
    <property type="molecule type" value="Genomic_DNA"/>
</dbReference>
<feature type="compositionally biased region" description="Basic residues" evidence="1">
    <location>
        <begin position="19"/>
        <end position="28"/>
    </location>
</feature>
<keyword evidence="3" id="KW-1185">Reference proteome</keyword>
<evidence type="ECO:0000256" key="1">
    <source>
        <dbReference type="SAM" id="MobiDB-lite"/>
    </source>
</evidence>
<dbReference type="Proteomes" id="UP000240493">
    <property type="component" value="Unassembled WGS sequence"/>
</dbReference>
<feature type="region of interest" description="Disordered" evidence="1">
    <location>
        <begin position="1"/>
        <end position="31"/>
    </location>
</feature>
<protein>
    <submittedName>
        <fullName evidence="2">Uncharacterized protein</fullName>
    </submittedName>
</protein>
<name>A0A2T3ZAY0_TRIA4</name>
<sequence length="51" mass="5746">MQPHHRQTNRPATCTPPSSKHHHQHAHAPRCALDKTPRNCMASDQVLITSN</sequence>
<gene>
    <name evidence="2" type="ORF">M441DRAFT_56720</name>
</gene>
<organism evidence="2 3">
    <name type="scientific">Trichoderma asperellum (strain ATCC 204424 / CBS 433.97 / NBRC 101777)</name>
    <dbReference type="NCBI Taxonomy" id="1042311"/>
    <lineage>
        <taxon>Eukaryota</taxon>
        <taxon>Fungi</taxon>
        <taxon>Dikarya</taxon>
        <taxon>Ascomycota</taxon>
        <taxon>Pezizomycotina</taxon>
        <taxon>Sordariomycetes</taxon>
        <taxon>Hypocreomycetidae</taxon>
        <taxon>Hypocreales</taxon>
        <taxon>Hypocreaceae</taxon>
        <taxon>Trichoderma</taxon>
    </lineage>
</organism>
<proteinExistence type="predicted"/>
<dbReference type="AlphaFoldDB" id="A0A2T3ZAY0"/>
<feature type="compositionally biased region" description="Polar residues" evidence="1">
    <location>
        <begin position="9"/>
        <end position="18"/>
    </location>
</feature>
<evidence type="ECO:0000313" key="3">
    <source>
        <dbReference type="Proteomes" id="UP000240493"/>
    </source>
</evidence>
<reference evidence="2 3" key="1">
    <citation type="submission" date="2016-07" db="EMBL/GenBank/DDBJ databases">
        <title>Multiple horizontal gene transfer events from other fungi enriched the ability of initially mycotrophic Trichoderma (Ascomycota) to feed on dead plant biomass.</title>
        <authorList>
            <consortium name="DOE Joint Genome Institute"/>
            <person name="Aerts A."/>
            <person name="Atanasova L."/>
            <person name="Chenthamara K."/>
            <person name="Zhang J."/>
            <person name="Grujic M."/>
            <person name="Henrissat B."/>
            <person name="Kuo A."/>
            <person name="Salamov A."/>
            <person name="Lipzen A."/>
            <person name="Labutti K."/>
            <person name="Barry K."/>
            <person name="Miao Y."/>
            <person name="Rahimi M.J."/>
            <person name="Shen Q."/>
            <person name="Grigoriev I.V."/>
            <person name="Kubicek C.P."/>
            <person name="Druzhinina I.S."/>
        </authorList>
    </citation>
    <scope>NUCLEOTIDE SEQUENCE [LARGE SCALE GENOMIC DNA]</scope>
    <source>
        <strain evidence="2 3">CBS 433.97</strain>
    </source>
</reference>
<accession>A0A2T3ZAY0</accession>
<evidence type="ECO:0000313" key="2">
    <source>
        <dbReference type="EMBL" id="PTB41930.1"/>
    </source>
</evidence>